<gene>
    <name evidence="1" type="ORF">NCTC11807_00660</name>
</gene>
<dbReference type="Proteomes" id="UP000255425">
    <property type="component" value="Unassembled WGS sequence"/>
</dbReference>
<protein>
    <submittedName>
        <fullName evidence="1">Uncharacterized protein</fullName>
    </submittedName>
</protein>
<keyword evidence="2" id="KW-1185">Reference proteome</keyword>
<proteinExistence type="predicted"/>
<evidence type="ECO:0000313" key="2">
    <source>
        <dbReference type="Proteomes" id="UP000255425"/>
    </source>
</evidence>
<evidence type="ECO:0000313" key="1">
    <source>
        <dbReference type="EMBL" id="SUM68878.1"/>
    </source>
</evidence>
<reference evidence="1 2" key="1">
    <citation type="submission" date="2018-06" db="EMBL/GenBank/DDBJ databases">
        <authorList>
            <consortium name="Pathogen Informatics"/>
            <person name="Doyle S."/>
        </authorList>
    </citation>
    <scope>NUCLEOTIDE SEQUENCE [LARGE SCALE GENOMIC DNA]</scope>
    <source>
        <strain evidence="1 2">NCTC11807</strain>
    </source>
</reference>
<dbReference type="AlphaFoldDB" id="A0A380H1C7"/>
<organism evidence="1 2">
    <name type="scientific">Staphylococcus saccharolyticus</name>
    <dbReference type="NCBI Taxonomy" id="33028"/>
    <lineage>
        <taxon>Bacteria</taxon>
        <taxon>Bacillati</taxon>
        <taxon>Bacillota</taxon>
        <taxon>Bacilli</taxon>
        <taxon>Bacillales</taxon>
        <taxon>Staphylococcaceae</taxon>
        <taxon>Staphylococcus</taxon>
    </lineage>
</organism>
<name>A0A380H1C7_9STAP</name>
<dbReference type="EMBL" id="UHDZ01000001">
    <property type="protein sequence ID" value="SUM68878.1"/>
    <property type="molecule type" value="Genomic_DNA"/>
</dbReference>
<sequence>MNNDFFNSPFFKNDPSEVFKDLGKQVYNQFSSRTFLQIFMNNQMLIY</sequence>
<accession>A0A380H1C7</accession>